<evidence type="ECO:0000256" key="2">
    <source>
        <dbReference type="SAM" id="MobiDB-lite"/>
    </source>
</evidence>
<reference evidence="5" key="2">
    <citation type="journal article" date="2016" name="Int. J. Syst. Evol. Microbiol.">
        <title>Complete genome sequence and cell structure of Limnochorda pilosa, a Gram-negative spore-former within the phylum Firmicutes.</title>
        <authorList>
            <person name="Watanabe M."/>
            <person name="Kojima H."/>
            <person name="Fukui M."/>
        </authorList>
    </citation>
    <scope>NUCLEOTIDE SEQUENCE [LARGE SCALE GENOMIC DNA]</scope>
    <source>
        <strain evidence="5">HC45</strain>
    </source>
</reference>
<dbReference type="InterPro" id="IPR018961">
    <property type="entry name" value="DnaJ_homolog_subfam-C_membr-28"/>
</dbReference>
<feature type="domain" description="DnaJ homologue subfamily C member 28 conserved" evidence="3">
    <location>
        <begin position="7"/>
        <end position="74"/>
    </location>
</feature>
<name>A0A0K2SQS1_LIMPI</name>
<feature type="region of interest" description="Disordered" evidence="2">
    <location>
        <begin position="170"/>
        <end position="204"/>
    </location>
</feature>
<dbReference type="EMBL" id="AP014924">
    <property type="protein sequence ID" value="BAS29144.1"/>
    <property type="molecule type" value="Genomic_DNA"/>
</dbReference>
<protein>
    <recommendedName>
        <fullName evidence="3">DnaJ homologue subfamily C member 28 conserved domain-containing protein</fullName>
    </recommendedName>
</protein>
<evidence type="ECO:0000259" key="3">
    <source>
        <dbReference type="Pfam" id="PF09350"/>
    </source>
</evidence>
<gene>
    <name evidence="4" type="ORF">LIP_3331</name>
</gene>
<dbReference type="InterPro" id="IPR052573">
    <property type="entry name" value="DnaJ_C_subfamily_28"/>
</dbReference>
<accession>A0A0K2SQS1</accession>
<keyword evidence="5" id="KW-1185">Reference proteome</keyword>
<evidence type="ECO:0000313" key="4">
    <source>
        <dbReference type="EMBL" id="BAS29144.1"/>
    </source>
</evidence>
<organism evidence="4 5">
    <name type="scientific">Limnochorda pilosa</name>
    <dbReference type="NCBI Taxonomy" id="1555112"/>
    <lineage>
        <taxon>Bacteria</taxon>
        <taxon>Bacillati</taxon>
        <taxon>Bacillota</taxon>
        <taxon>Limnochordia</taxon>
        <taxon>Limnochordales</taxon>
        <taxon>Limnochordaceae</taxon>
        <taxon>Limnochorda</taxon>
    </lineage>
</organism>
<dbReference type="PANTHER" id="PTHR39158:SF1">
    <property type="entry name" value="DNAJ HOMOLOG SUBFAMILY C MEMBER 28"/>
    <property type="match status" value="1"/>
</dbReference>
<evidence type="ECO:0000313" key="5">
    <source>
        <dbReference type="Proteomes" id="UP000065807"/>
    </source>
</evidence>
<sequence>MTWVELVAEARIQEAMERGEFDDLPPKGRPLEMEEFPFVPPHLRMPYKLLHDAGFAPDWIELDKEIRELKERFAQLTTTHGKWLEREWEAWSRMQASASPEAGRAARARRGVVREAHAEALAEAHRLLEQLNATVDRFNRVVPHILWQKGRWPARERLDAFVQACERAFPGLGGLKEPGPRPDPDRPARPPGSARWRSSRVARG</sequence>
<dbReference type="AlphaFoldDB" id="A0A0K2SQS1"/>
<feature type="coiled-coil region" evidence="1">
    <location>
        <begin position="114"/>
        <end position="141"/>
    </location>
</feature>
<dbReference type="PANTHER" id="PTHR39158">
    <property type="entry name" value="OS08G0560600 PROTEIN"/>
    <property type="match status" value="1"/>
</dbReference>
<evidence type="ECO:0000256" key="1">
    <source>
        <dbReference type="SAM" id="Coils"/>
    </source>
</evidence>
<keyword evidence="1" id="KW-0175">Coiled coil</keyword>
<dbReference type="KEGG" id="lpil:LIP_3331"/>
<dbReference type="STRING" id="1555112.LIP_3331"/>
<feature type="compositionally biased region" description="Basic and acidic residues" evidence="2">
    <location>
        <begin position="178"/>
        <end position="188"/>
    </location>
</feature>
<proteinExistence type="predicted"/>
<dbReference type="Pfam" id="PF09350">
    <property type="entry name" value="DJC28_CD"/>
    <property type="match status" value="1"/>
</dbReference>
<reference evidence="5" key="1">
    <citation type="submission" date="2015-07" db="EMBL/GenBank/DDBJ databases">
        <title>Complete genome sequence and phylogenetic analysis of Limnochorda pilosa.</title>
        <authorList>
            <person name="Watanabe M."/>
            <person name="Kojima H."/>
            <person name="Fukui M."/>
        </authorList>
    </citation>
    <scope>NUCLEOTIDE SEQUENCE [LARGE SCALE GENOMIC DNA]</scope>
    <source>
        <strain evidence="5">HC45</strain>
    </source>
</reference>
<dbReference type="Proteomes" id="UP000065807">
    <property type="component" value="Chromosome"/>
</dbReference>